<sequence length="68" mass="7816">MPGYPNEEKGNYVFATSPKTDPSEFFWQNEGRTVAKRYVCQKLTCDTDNYCSIEDVVKFSSSFENDTV</sequence>
<reference evidence="1 2" key="1">
    <citation type="submission" date="2014-03" db="EMBL/GenBank/DDBJ databases">
        <title>Draft genome of the hookworm Oesophagostomum dentatum.</title>
        <authorList>
            <person name="Mitreva M."/>
        </authorList>
    </citation>
    <scope>NUCLEOTIDE SEQUENCE [LARGE SCALE GENOMIC DNA]</scope>
    <source>
        <strain evidence="1 2">OD-Hann</strain>
    </source>
</reference>
<name>A0A0B1T1R2_OESDE</name>
<proteinExistence type="predicted"/>
<keyword evidence="2" id="KW-1185">Reference proteome</keyword>
<accession>A0A0B1T1R2</accession>
<evidence type="ECO:0000313" key="1">
    <source>
        <dbReference type="EMBL" id="KHJ89355.1"/>
    </source>
</evidence>
<gene>
    <name evidence="1" type="ORF">OESDEN_10823</name>
</gene>
<dbReference type="AlphaFoldDB" id="A0A0B1T1R2"/>
<evidence type="ECO:0000313" key="2">
    <source>
        <dbReference type="Proteomes" id="UP000053660"/>
    </source>
</evidence>
<dbReference type="Proteomes" id="UP000053660">
    <property type="component" value="Unassembled WGS sequence"/>
</dbReference>
<organism evidence="1 2">
    <name type="scientific">Oesophagostomum dentatum</name>
    <name type="common">Nodular worm</name>
    <dbReference type="NCBI Taxonomy" id="61180"/>
    <lineage>
        <taxon>Eukaryota</taxon>
        <taxon>Metazoa</taxon>
        <taxon>Ecdysozoa</taxon>
        <taxon>Nematoda</taxon>
        <taxon>Chromadorea</taxon>
        <taxon>Rhabditida</taxon>
        <taxon>Rhabditina</taxon>
        <taxon>Rhabditomorpha</taxon>
        <taxon>Strongyloidea</taxon>
        <taxon>Strongylidae</taxon>
        <taxon>Oesophagostomum</taxon>
    </lineage>
</organism>
<dbReference type="EMBL" id="KN554335">
    <property type="protein sequence ID" value="KHJ89355.1"/>
    <property type="molecule type" value="Genomic_DNA"/>
</dbReference>
<protein>
    <submittedName>
        <fullName evidence="1">Uncharacterized protein</fullName>
    </submittedName>
</protein>